<feature type="signal peptide" evidence="1">
    <location>
        <begin position="1"/>
        <end position="23"/>
    </location>
</feature>
<keyword evidence="3" id="KW-1185">Reference proteome</keyword>
<feature type="chain" id="PRO_5019160151" description="Ester cyclase" evidence="1">
    <location>
        <begin position="24"/>
        <end position="191"/>
    </location>
</feature>
<reference evidence="2 3" key="1">
    <citation type="submission" date="2018-08" db="EMBL/GenBank/DDBJ databases">
        <title>Fibrisoma montanum sp. nov., isolated from Danxia mountain soil.</title>
        <authorList>
            <person name="Huang Y."/>
        </authorList>
    </citation>
    <scope>NUCLEOTIDE SEQUENCE [LARGE SCALE GENOMIC DNA]</scope>
    <source>
        <strain evidence="2 3">HYT19</strain>
    </source>
</reference>
<dbReference type="SUPFAM" id="SSF54427">
    <property type="entry name" value="NTF2-like"/>
    <property type="match status" value="1"/>
</dbReference>
<dbReference type="PANTHER" id="PTHR38436:SF1">
    <property type="entry name" value="ESTER CYCLASE"/>
    <property type="match status" value="1"/>
</dbReference>
<dbReference type="EMBL" id="QXED01000007">
    <property type="protein sequence ID" value="RIV20068.1"/>
    <property type="molecule type" value="Genomic_DNA"/>
</dbReference>
<dbReference type="PANTHER" id="PTHR38436">
    <property type="entry name" value="POLYKETIDE CYCLASE SNOAL-LIKE DOMAIN"/>
    <property type="match status" value="1"/>
</dbReference>
<dbReference type="GO" id="GO:0030638">
    <property type="term" value="P:polyketide metabolic process"/>
    <property type="evidence" value="ECO:0007669"/>
    <property type="project" value="InterPro"/>
</dbReference>
<dbReference type="Gene3D" id="3.10.450.50">
    <property type="match status" value="1"/>
</dbReference>
<name>A0A418M306_9BACT</name>
<gene>
    <name evidence="2" type="ORF">DYU11_23900</name>
</gene>
<accession>A0A418M306</accession>
<organism evidence="2 3">
    <name type="scientific">Fibrisoma montanum</name>
    <dbReference type="NCBI Taxonomy" id="2305895"/>
    <lineage>
        <taxon>Bacteria</taxon>
        <taxon>Pseudomonadati</taxon>
        <taxon>Bacteroidota</taxon>
        <taxon>Cytophagia</taxon>
        <taxon>Cytophagales</taxon>
        <taxon>Spirosomataceae</taxon>
        <taxon>Fibrisoma</taxon>
    </lineage>
</organism>
<protein>
    <recommendedName>
        <fullName evidence="4">Ester cyclase</fullName>
    </recommendedName>
</protein>
<dbReference type="Pfam" id="PF07366">
    <property type="entry name" value="SnoaL"/>
    <property type="match status" value="1"/>
</dbReference>
<dbReference type="Proteomes" id="UP000283523">
    <property type="component" value="Unassembled WGS sequence"/>
</dbReference>
<proteinExistence type="predicted"/>
<dbReference type="InterPro" id="IPR032710">
    <property type="entry name" value="NTF2-like_dom_sf"/>
</dbReference>
<sequence>MPSFSFLLRTAVLSISLLVGATACNDDTENVKPKAADTIAANAALGRAFFEEGLNADTPAARAAGFTRAVSPDYQQYNAIAPPGRDGLIGFVEEFYKAIPNLNAVIRDVFATEDRVVVRWTITGNVTGAPFLGVAPSGQRLEFDVIDIWTIRNGQLYEHWDQFDWPRCLIQLGIQGLPAPFIEAAARPVRR</sequence>
<dbReference type="InterPro" id="IPR009959">
    <property type="entry name" value="Cyclase_SnoaL-like"/>
</dbReference>
<dbReference type="AlphaFoldDB" id="A0A418M306"/>
<keyword evidence="1" id="KW-0732">Signal</keyword>
<evidence type="ECO:0008006" key="4">
    <source>
        <dbReference type="Google" id="ProtNLM"/>
    </source>
</evidence>
<dbReference type="OrthoDB" id="4774596at2"/>
<evidence type="ECO:0000313" key="2">
    <source>
        <dbReference type="EMBL" id="RIV20068.1"/>
    </source>
</evidence>
<evidence type="ECO:0000313" key="3">
    <source>
        <dbReference type="Proteomes" id="UP000283523"/>
    </source>
</evidence>
<dbReference type="RefSeq" id="WP_119670353.1">
    <property type="nucleotide sequence ID" value="NZ_QXED01000007.1"/>
</dbReference>
<comment type="caution">
    <text evidence="2">The sequence shown here is derived from an EMBL/GenBank/DDBJ whole genome shotgun (WGS) entry which is preliminary data.</text>
</comment>
<evidence type="ECO:0000256" key="1">
    <source>
        <dbReference type="SAM" id="SignalP"/>
    </source>
</evidence>